<keyword evidence="7" id="KW-0805">Transcription regulation</keyword>
<evidence type="ECO:0000256" key="7">
    <source>
        <dbReference type="ARBA" id="ARBA00023015"/>
    </source>
</evidence>
<comment type="catalytic activity">
    <reaction evidence="1">
        <text>S-ubiquitinyl-[E2 ubiquitin-conjugating enzyme]-L-cysteine + [acceptor protein]-L-lysine = [E2 ubiquitin-conjugating enzyme]-L-cysteine + N(6)-ubiquitinyl-[acceptor protein]-L-lysine.</text>
        <dbReference type="EC" id="2.3.2.27"/>
    </reaction>
</comment>
<dbReference type="InterPro" id="IPR013083">
    <property type="entry name" value="Znf_RING/FYVE/PHD"/>
</dbReference>
<proteinExistence type="predicted"/>
<organism evidence="11 12">
    <name type="scientific">Quercus suber</name>
    <name type="common">Cork oak</name>
    <dbReference type="NCBI Taxonomy" id="58331"/>
    <lineage>
        <taxon>Eukaryota</taxon>
        <taxon>Viridiplantae</taxon>
        <taxon>Streptophyta</taxon>
        <taxon>Embryophyta</taxon>
        <taxon>Tracheophyta</taxon>
        <taxon>Spermatophyta</taxon>
        <taxon>Magnoliopsida</taxon>
        <taxon>eudicotyledons</taxon>
        <taxon>Gunneridae</taxon>
        <taxon>Pentapetalae</taxon>
        <taxon>rosids</taxon>
        <taxon>fabids</taxon>
        <taxon>Fagales</taxon>
        <taxon>Fagaceae</taxon>
        <taxon>Quercus</taxon>
    </lineage>
</organism>
<dbReference type="SMART" id="SM00184">
    <property type="entry name" value="RING"/>
    <property type="match status" value="1"/>
</dbReference>
<evidence type="ECO:0000256" key="2">
    <source>
        <dbReference type="ARBA" id="ARBA00012483"/>
    </source>
</evidence>
<dbReference type="Proteomes" id="UP000237347">
    <property type="component" value="Unassembled WGS sequence"/>
</dbReference>
<keyword evidence="5 9" id="KW-0863">Zinc-finger</keyword>
<dbReference type="PROSITE" id="PS50089">
    <property type="entry name" value="ZF_RING_2"/>
    <property type="match status" value="1"/>
</dbReference>
<evidence type="ECO:0000256" key="5">
    <source>
        <dbReference type="ARBA" id="ARBA00022771"/>
    </source>
</evidence>
<dbReference type="GO" id="GO:0008270">
    <property type="term" value="F:zinc ion binding"/>
    <property type="evidence" value="ECO:0007669"/>
    <property type="project" value="UniProtKB-KW"/>
</dbReference>
<name>A0AAW0LQG3_QUESU</name>
<dbReference type="GO" id="GO:0000209">
    <property type="term" value="P:protein polyubiquitination"/>
    <property type="evidence" value="ECO:0007669"/>
    <property type="project" value="TreeGrafter"/>
</dbReference>
<evidence type="ECO:0000256" key="4">
    <source>
        <dbReference type="ARBA" id="ARBA00022723"/>
    </source>
</evidence>
<keyword evidence="6" id="KW-0862">Zinc</keyword>
<dbReference type="AlphaFoldDB" id="A0AAW0LQG3"/>
<dbReference type="SUPFAM" id="SSF57850">
    <property type="entry name" value="RING/U-box"/>
    <property type="match status" value="1"/>
</dbReference>
<dbReference type="GO" id="GO:0061630">
    <property type="term" value="F:ubiquitin protein ligase activity"/>
    <property type="evidence" value="ECO:0007669"/>
    <property type="project" value="UniProtKB-EC"/>
</dbReference>
<keyword evidence="8" id="KW-0804">Transcription</keyword>
<dbReference type="EMBL" id="PKMF04000061">
    <property type="protein sequence ID" value="KAK7853805.1"/>
    <property type="molecule type" value="Genomic_DNA"/>
</dbReference>
<feature type="domain" description="RING-type" evidence="10">
    <location>
        <begin position="28"/>
        <end position="69"/>
    </location>
</feature>
<dbReference type="InterPro" id="IPR001841">
    <property type="entry name" value="Znf_RING"/>
</dbReference>
<keyword evidence="3" id="KW-0808">Transferase</keyword>
<dbReference type="InterPro" id="IPR017907">
    <property type="entry name" value="Znf_RING_CS"/>
</dbReference>
<evidence type="ECO:0000259" key="10">
    <source>
        <dbReference type="PROSITE" id="PS50089"/>
    </source>
</evidence>
<evidence type="ECO:0000256" key="9">
    <source>
        <dbReference type="PROSITE-ProRule" id="PRU00175"/>
    </source>
</evidence>
<evidence type="ECO:0000256" key="8">
    <source>
        <dbReference type="ARBA" id="ARBA00023163"/>
    </source>
</evidence>
<reference evidence="11 12" key="1">
    <citation type="journal article" date="2018" name="Sci. Data">
        <title>The draft genome sequence of cork oak.</title>
        <authorList>
            <person name="Ramos A.M."/>
            <person name="Usie A."/>
            <person name="Barbosa P."/>
            <person name="Barros P.M."/>
            <person name="Capote T."/>
            <person name="Chaves I."/>
            <person name="Simoes F."/>
            <person name="Abreu I."/>
            <person name="Carrasquinho I."/>
            <person name="Faro C."/>
            <person name="Guimaraes J.B."/>
            <person name="Mendonca D."/>
            <person name="Nobrega F."/>
            <person name="Rodrigues L."/>
            <person name="Saibo N.J.M."/>
            <person name="Varela M.C."/>
            <person name="Egas C."/>
            <person name="Matos J."/>
            <person name="Miguel C.M."/>
            <person name="Oliveira M.M."/>
            <person name="Ricardo C.P."/>
            <person name="Goncalves S."/>
        </authorList>
    </citation>
    <scope>NUCLEOTIDE SEQUENCE [LARGE SCALE GENOMIC DNA]</scope>
    <source>
        <strain evidence="12">cv. HL8</strain>
    </source>
</reference>
<dbReference type="GO" id="GO:0006513">
    <property type="term" value="P:protein monoubiquitination"/>
    <property type="evidence" value="ECO:0007669"/>
    <property type="project" value="TreeGrafter"/>
</dbReference>
<gene>
    <name evidence="11" type="primary">Topors_0</name>
    <name evidence="11" type="ORF">CFP56_034477</name>
</gene>
<evidence type="ECO:0000256" key="3">
    <source>
        <dbReference type="ARBA" id="ARBA00022679"/>
    </source>
</evidence>
<keyword evidence="12" id="KW-1185">Reference proteome</keyword>
<comment type="caution">
    <text evidence="11">The sequence shown here is derived from an EMBL/GenBank/DDBJ whole genome shotgun (WGS) entry which is preliminary data.</text>
</comment>
<dbReference type="PANTHER" id="PTHR46077">
    <property type="entry name" value="E3 UBIQUITIN-PROTEIN LIGASE TOPORS"/>
    <property type="match status" value="1"/>
</dbReference>
<evidence type="ECO:0000256" key="1">
    <source>
        <dbReference type="ARBA" id="ARBA00000900"/>
    </source>
</evidence>
<dbReference type="Gene3D" id="3.30.40.10">
    <property type="entry name" value="Zinc/RING finger domain, C3HC4 (zinc finger)"/>
    <property type="match status" value="1"/>
</dbReference>
<dbReference type="EC" id="2.3.2.27" evidence="2"/>
<dbReference type="PROSITE" id="PS00518">
    <property type="entry name" value="ZF_RING_1"/>
    <property type="match status" value="1"/>
</dbReference>
<evidence type="ECO:0000313" key="12">
    <source>
        <dbReference type="Proteomes" id="UP000237347"/>
    </source>
</evidence>
<dbReference type="Pfam" id="PF13639">
    <property type="entry name" value="zf-RING_2"/>
    <property type="match status" value="1"/>
</dbReference>
<accession>A0AAW0LQG3</accession>
<keyword evidence="4" id="KW-0479">Metal-binding</keyword>
<dbReference type="PANTHER" id="PTHR46077:SF1">
    <property type="entry name" value="TOP1 BINDING ARGININE_SERINE RICH PROTEIN, E3 UBIQUITIN LIGASE"/>
    <property type="match status" value="1"/>
</dbReference>
<protein>
    <recommendedName>
        <fullName evidence="2">RING-type E3 ubiquitin transferase</fullName>
        <ecNumber evidence="2">2.3.2.27</ecNumber>
    </recommendedName>
</protein>
<evidence type="ECO:0000256" key="6">
    <source>
        <dbReference type="ARBA" id="ARBA00022833"/>
    </source>
</evidence>
<sequence>MESSSSSRPNREKMVKKVIWPAIRGRSCPICLKDLEAREAAVLTDCKHAYCVRCIRKWSGLKRNCPLCNAHFDSWFCDISLSSRTFYKKRLSALNNNIADNTRNNDVRVGFRRTGHRHRRSIRRIRNELNSLSWQPRSLPWRRSFGRPGSVPPDVIAERKLQWRASIYSRRLQAVSSPSQNCREQV</sequence>
<evidence type="ECO:0000313" key="11">
    <source>
        <dbReference type="EMBL" id="KAK7853805.1"/>
    </source>
</evidence>